<gene>
    <name evidence="1" type="ORF">BGZ65_001565</name>
</gene>
<accession>A0A9P6LTD2</accession>
<comment type="caution">
    <text evidence="1">The sequence shown here is derived from an EMBL/GenBank/DDBJ whole genome shotgun (WGS) entry which is preliminary data.</text>
</comment>
<protein>
    <submittedName>
        <fullName evidence="1">Uncharacterized protein</fullName>
    </submittedName>
</protein>
<sequence length="148" mass="17419">GTLYTTPDPKTGKTLTLREVMEQFAEEENTFKEMHMHKTVVWNYEELTRAITHAIRSVHYRYTIDISFPCTNNIVLVKSASSLANFMRSGWTKAFCFISLVGVIMYPAREIYKKVKDKTLKSEFQMTISTRDFYTQNYWSIVDQVQYK</sequence>
<feature type="non-terminal residue" evidence="1">
    <location>
        <position position="1"/>
    </location>
</feature>
<organism evidence="1 2">
    <name type="scientific">Modicella reniformis</name>
    <dbReference type="NCBI Taxonomy" id="1440133"/>
    <lineage>
        <taxon>Eukaryota</taxon>
        <taxon>Fungi</taxon>
        <taxon>Fungi incertae sedis</taxon>
        <taxon>Mucoromycota</taxon>
        <taxon>Mortierellomycotina</taxon>
        <taxon>Mortierellomycetes</taxon>
        <taxon>Mortierellales</taxon>
        <taxon>Mortierellaceae</taxon>
        <taxon>Modicella</taxon>
    </lineage>
</organism>
<keyword evidence="2" id="KW-1185">Reference proteome</keyword>
<name>A0A9P6LTD2_9FUNG</name>
<proteinExistence type="predicted"/>
<dbReference type="OrthoDB" id="203796at2759"/>
<evidence type="ECO:0000313" key="2">
    <source>
        <dbReference type="Proteomes" id="UP000749646"/>
    </source>
</evidence>
<dbReference type="PANTHER" id="PTHR37848">
    <property type="entry name" value="EXPRESSED PROTEIN"/>
    <property type="match status" value="1"/>
</dbReference>
<dbReference type="EMBL" id="JAAAHW010009696">
    <property type="protein sequence ID" value="KAF9937345.1"/>
    <property type="molecule type" value="Genomic_DNA"/>
</dbReference>
<dbReference type="PANTHER" id="PTHR37848:SF1">
    <property type="entry name" value="SUN DOMAIN-CONTAINING PROTEIN"/>
    <property type="match status" value="1"/>
</dbReference>
<dbReference type="AlphaFoldDB" id="A0A9P6LTD2"/>
<dbReference type="Proteomes" id="UP000749646">
    <property type="component" value="Unassembled WGS sequence"/>
</dbReference>
<reference evidence="1" key="1">
    <citation type="journal article" date="2020" name="Fungal Divers.">
        <title>Resolving the Mortierellaceae phylogeny through synthesis of multi-gene phylogenetics and phylogenomics.</title>
        <authorList>
            <person name="Vandepol N."/>
            <person name="Liber J."/>
            <person name="Desiro A."/>
            <person name="Na H."/>
            <person name="Kennedy M."/>
            <person name="Barry K."/>
            <person name="Grigoriev I.V."/>
            <person name="Miller A.N."/>
            <person name="O'Donnell K."/>
            <person name="Stajich J.E."/>
            <person name="Bonito G."/>
        </authorList>
    </citation>
    <scope>NUCLEOTIDE SEQUENCE</scope>
    <source>
        <strain evidence="1">MES-2147</strain>
    </source>
</reference>
<evidence type="ECO:0000313" key="1">
    <source>
        <dbReference type="EMBL" id="KAF9937345.1"/>
    </source>
</evidence>